<accession>A1ZPT4</accession>
<evidence type="ECO:0000313" key="2">
    <source>
        <dbReference type="Proteomes" id="UP000004095"/>
    </source>
</evidence>
<dbReference type="Proteomes" id="UP000004095">
    <property type="component" value="Unassembled WGS sequence"/>
</dbReference>
<name>A1ZPT4_MICM2</name>
<keyword evidence="2" id="KW-1185">Reference proteome</keyword>
<reference evidence="1 2" key="1">
    <citation type="submission" date="2007-01" db="EMBL/GenBank/DDBJ databases">
        <authorList>
            <person name="Haygood M."/>
            <person name="Podell S."/>
            <person name="Anderson C."/>
            <person name="Hopkinson B."/>
            <person name="Roe K."/>
            <person name="Barbeau K."/>
            <person name="Gaasterland T."/>
            <person name="Ferriera S."/>
            <person name="Johnson J."/>
            <person name="Kravitz S."/>
            <person name="Beeson K."/>
            <person name="Sutton G."/>
            <person name="Rogers Y.-H."/>
            <person name="Friedman R."/>
            <person name="Frazier M."/>
            <person name="Venter J.C."/>
        </authorList>
    </citation>
    <scope>NUCLEOTIDE SEQUENCE [LARGE SCALE GENOMIC DNA]</scope>
    <source>
        <strain evidence="1 2">ATCC 23134</strain>
    </source>
</reference>
<dbReference type="EMBL" id="AAWS01000022">
    <property type="protein sequence ID" value="EAY27589.1"/>
    <property type="molecule type" value="Genomic_DNA"/>
</dbReference>
<proteinExistence type="predicted"/>
<evidence type="ECO:0000313" key="1">
    <source>
        <dbReference type="EMBL" id="EAY27589.1"/>
    </source>
</evidence>
<dbReference type="RefSeq" id="WP_002699236.1">
    <property type="nucleotide sequence ID" value="NZ_AAWS01000022.1"/>
</dbReference>
<sequence length="224" mass="25971">MIDYKEAKHILRLLRSNTISNRSLGLLLLETQNVLPMLQQIVEEEMGYSYLSNNVLFKNVGVISEETISTINKTVVEIVETKRQKTSFKSRAQKMKSVDASITFSFWLFRFLQSYLSESIEFLFDQDEASLQYLILVKEPLLWDGIQSKVEALMHINAFIEAQNNQGMDLRLAKRTLSKAVANSLTYFELEMITKAPINFVILPDQNLEQWFCIQKLTFDLILE</sequence>
<organism evidence="1 2">
    <name type="scientific">Microscilla marina ATCC 23134</name>
    <dbReference type="NCBI Taxonomy" id="313606"/>
    <lineage>
        <taxon>Bacteria</taxon>
        <taxon>Pseudomonadati</taxon>
        <taxon>Bacteroidota</taxon>
        <taxon>Cytophagia</taxon>
        <taxon>Cytophagales</taxon>
        <taxon>Microscillaceae</taxon>
        <taxon>Microscilla</taxon>
    </lineage>
</organism>
<dbReference type="AlphaFoldDB" id="A1ZPT4"/>
<comment type="caution">
    <text evidence="1">The sequence shown here is derived from an EMBL/GenBank/DDBJ whole genome shotgun (WGS) entry which is preliminary data.</text>
</comment>
<gene>
    <name evidence="1" type="ORF">M23134_02836</name>
</gene>
<protein>
    <submittedName>
        <fullName evidence="1">Uncharacterized protein</fullName>
    </submittedName>
</protein>